<sequence length="124" mass="13539">MSGDSRGRRKGATAIGNCRTTAFQRPEKCVHALPVRTTCLRLNSTAPLQADSGGPRGQTKDVTHRRQEESTGVRIVLEFQRRVAAWGRVPGGSAQWEGPRGGLSDLTDSGTPADPRRCQWKERA</sequence>
<feature type="compositionally biased region" description="Basic and acidic residues" evidence="1">
    <location>
        <begin position="58"/>
        <end position="69"/>
    </location>
</feature>
<gene>
    <name evidence="2" type="ORF">BaRGS_00032281</name>
</gene>
<organism evidence="2 3">
    <name type="scientific">Batillaria attramentaria</name>
    <dbReference type="NCBI Taxonomy" id="370345"/>
    <lineage>
        <taxon>Eukaryota</taxon>
        <taxon>Metazoa</taxon>
        <taxon>Spiralia</taxon>
        <taxon>Lophotrochozoa</taxon>
        <taxon>Mollusca</taxon>
        <taxon>Gastropoda</taxon>
        <taxon>Caenogastropoda</taxon>
        <taxon>Sorbeoconcha</taxon>
        <taxon>Cerithioidea</taxon>
        <taxon>Batillariidae</taxon>
        <taxon>Batillaria</taxon>
    </lineage>
</organism>
<evidence type="ECO:0000313" key="2">
    <source>
        <dbReference type="EMBL" id="KAK7476446.1"/>
    </source>
</evidence>
<evidence type="ECO:0000313" key="3">
    <source>
        <dbReference type="Proteomes" id="UP001519460"/>
    </source>
</evidence>
<proteinExistence type="predicted"/>
<accession>A0ABD0JP05</accession>
<dbReference type="Proteomes" id="UP001519460">
    <property type="component" value="Unassembled WGS sequence"/>
</dbReference>
<feature type="compositionally biased region" description="Basic and acidic residues" evidence="1">
    <location>
        <begin position="114"/>
        <end position="124"/>
    </location>
</feature>
<reference evidence="2 3" key="1">
    <citation type="journal article" date="2023" name="Sci. Data">
        <title>Genome assembly of the Korean intertidal mud-creeper Batillaria attramentaria.</title>
        <authorList>
            <person name="Patra A.K."/>
            <person name="Ho P.T."/>
            <person name="Jun S."/>
            <person name="Lee S.J."/>
            <person name="Kim Y."/>
            <person name="Won Y.J."/>
        </authorList>
    </citation>
    <scope>NUCLEOTIDE SEQUENCE [LARGE SCALE GENOMIC DNA]</scope>
    <source>
        <strain evidence="2">Wonlab-2016</strain>
    </source>
</reference>
<dbReference type="AlphaFoldDB" id="A0ABD0JP05"/>
<keyword evidence="3" id="KW-1185">Reference proteome</keyword>
<feature type="region of interest" description="Disordered" evidence="1">
    <location>
        <begin position="89"/>
        <end position="124"/>
    </location>
</feature>
<evidence type="ECO:0000256" key="1">
    <source>
        <dbReference type="SAM" id="MobiDB-lite"/>
    </source>
</evidence>
<comment type="caution">
    <text evidence="2">The sequence shown here is derived from an EMBL/GenBank/DDBJ whole genome shotgun (WGS) entry which is preliminary data.</text>
</comment>
<feature type="region of interest" description="Disordered" evidence="1">
    <location>
        <begin position="45"/>
        <end position="69"/>
    </location>
</feature>
<name>A0ABD0JP05_9CAEN</name>
<protein>
    <submittedName>
        <fullName evidence="2">Uncharacterized protein</fullName>
    </submittedName>
</protein>
<dbReference type="EMBL" id="JACVVK020000375">
    <property type="protein sequence ID" value="KAK7476446.1"/>
    <property type="molecule type" value="Genomic_DNA"/>
</dbReference>